<feature type="signal peptide" evidence="1">
    <location>
        <begin position="1"/>
        <end position="24"/>
    </location>
</feature>
<reference evidence="2" key="2">
    <citation type="journal article" date="2021" name="PeerJ">
        <title>Extensive microbial diversity within the chicken gut microbiome revealed by metagenomics and culture.</title>
        <authorList>
            <person name="Gilroy R."/>
            <person name="Ravi A."/>
            <person name="Getino M."/>
            <person name="Pursley I."/>
            <person name="Horton D.L."/>
            <person name="Alikhan N.F."/>
            <person name="Baker D."/>
            <person name="Gharbi K."/>
            <person name="Hall N."/>
            <person name="Watson M."/>
            <person name="Adriaenssens E.M."/>
            <person name="Foster-Nyarko E."/>
            <person name="Jarju S."/>
            <person name="Secka A."/>
            <person name="Antonio M."/>
            <person name="Oren A."/>
            <person name="Chaudhuri R.R."/>
            <person name="La Ragione R."/>
            <person name="Hildebrand F."/>
            <person name="Pallen M.J."/>
        </authorList>
    </citation>
    <scope>NUCLEOTIDE SEQUENCE</scope>
    <source>
        <strain evidence="2">B1-8020</strain>
    </source>
</reference>
<comment type="caution">
    <text evidence="2">The sequence shown here is derived from an EMBL/GenBank/DDBJ whole genome shotgun (WGS) entry which is preliminary data.</text>
</comment>
<organism evidence="2 3">
    <name type="scientific">Candidatus Merdivivens pullicola</name>
    <dbReference type="NCBI Taxonomy" id="2840872"/>
    <lineage>
        <taxon>Bacteria</taxon>
        <taxon>Pseudomonadati</taxon>
        <taxon>Bacteroidota</taxon>
        <taxon>Bacteroidia</taxon>
        <taxon>Bacteroidales</taxon>
        <taxon>Muribaculaceae</taxon>
        <taxon>Muribaculaceae incertae sedis</taxon>
        <taxon>Candidatus Merdivivens</taxon>
    </lineage>
</organism>
<keyword evidence="1" id="KW-0732">Signal</keyword>
<evidence type="ECO:0000256" key="1">
    <source>
        <dbReference type="SAM" id="SignalP"/>
    </source>
</evidence>
<evidence type="ECO:0000313" key="3">
    <source>
        <dbReference type="Proteomes" id="UP000823604"/>
    </source>
</evidence>
<proteinExistence type="predicted"/>
<dbReference type="AlphaFoldDB" id="A0A9D9IIS6"/>
<evidence type="ECO:0000313" key="2">
    <source>
        <dbReference type="EMBL" id="MBO8472346.1"/>
    </source>
</evidence>
<gene>
    <name evidence="2" type="ORF">IAB81_01780</name>
</gene>
<sequence>MKRIFYYAAAIMALALLAVSCEKASQGLVLVADKTEFVADGEDEVTFTVMKDGKDITNTSGVTVCSEGTLSTCLPLRENGFKFSTSIAGEYIFSASYEGEHSESVTVNAI</sequence>
<reference evidence="2" key="1">
    <citation type="submission" date="2020-10" db="EMBL/GenBank/DDBJ databases">
        <authorList>
            <person name="Gilroy R."/>
        </authorList>
    </citation>
    <scope>NUCLEOTIDE SEQUENCE</scope>
    <source>
        <strain evidence="2">B1-8020</strain>
    </source>
</reference>
<protein>
    <recommendedName>
        <fullName evidence="4">Lipoprotein</fullName>
    </recommendedName>
</protein>
<dbReference type="EMBL" id="JADIMA010000017">
    <property type="protein sequence ID" value="MBO8472346.1"/>
    <property type="molecule type" value="Genomic_DNA"/>
</dbReference>
<dbReference type="Proteomes" id="UP000823604">
    <property type="component" value="Unassembled WGS sequence"/>
</dbReference>
<evidence type="ECO:0008006" key="4">
    <source>
        <dbReference type="Google" id="ProtNLM"/>
    </source>
</evidence>
<accession>A0A9D9IIS6</accession>
<name>A0A9D9IIS6_9BACT</name>
<feature type="chain" id="PRO_5038737975" description="Lipoprotein" evidence="1">
    <location>
        <begin position="25"/>
        <end position="110"/>
    </location>
</feature>
<dbReference type="PROSITE" id="PS51257">
    <property type="entry name" value="PROKAR_LIPOPROTEIN"/>
    <property type="match status" value="1"/>
</dbReference>